<dbReference type="OrthoDB" id="9806565at2"/>
<accession>A0A3P1CJJ2</accession>
<proteinExistence type="predicted"/>
<organism evidence="1 2">
    <name type="scientific">Larkinella knui</name>
    <dbReference type="NCBI Taxonomy" id="2025310"/>
    <lineage>
        <taxon>Bacteria</taxon>
        <taxon>Pseudomonadati</taxon>
        <taxon>Bacteroidota</taxon>
        <taxon>Cytophagia</taxon>
        <taxon>Cytophagales</taxon>
        <taxon>Spirosomataceae</taxon>
        <taxon>Larkinella</taxon>
    </lineage>
</organism>
<evidence type="ECO:0000313" key="2">
    <source>
        <dbReference type="Proteomes" id="UP000274271"/>
    </source>
</evidence>
<protein>
    <submittedName>
        <fullName evidence="1">NAD(P)/FAD-dependent oxidoreductase</fullName>
    </submittedName>
</protein>
<sequence length="381" mass="42181">MSTLSTYDAIIVGGGPAGSTCASILVRSGLRTLILDSAHFPRVKLCAGWLSAPVWDVLGLSPTEYTPGLWAWNQVHINFRGKKYTVKSNGYFVRRYEFDDFLLRRSNAEILEGYFVRQIERDSEGYWVLNNQFRAKYLVGAGGSHCPVARALFPKPDNQPCGTQEREFEGIPEDIAASRAGADGEPEILLHDDMKGYSWNIPKGSWLNVGTGTTVAREVVPAWNKARAFFEGVTGRRATIPVSARPMLEKMKGHGYLAFHPNRLRTCQHDNAFLVGDALGLAQPMTGEGILPALLSGKICGMAIAEGAPETYSERLRNHPVISDYRILYSFQQLVKKILQGRSSKKQPASSLSDRLFVRVFAYLFSGKSIPGSRIFAAMRT</sequence>
<reference evidence="1 2" key="1">
    <citation type="submission" date="2018-11" db="EMBL/GenBank/DDBJ databases">
        <authorList>
            <person name="Zhou Z."/>
            <person name="Wang G."/>
        </authorList>
    </citation>
    <scope>NUCLEOTIDE SEQUENCE [LARGE SCALE GENOMIC DNA]</scope>
    <source>
        <strain evidence="1 2">KCTC42998</strain>
    </source>
</reference>
<dbReference type="Pfam" id="PF13450">
    <property type="entry name" value="NAD_binding_8"/>
    <property type="match status" value="1"/>
</dbReference>
<gene>
    <name evidence="1" type="ORF">EHT87_14680</name>
</gene>
<dbReference type="InterPro" id="IPR036188">
    <property type="entry name" value="FAD/NAD-bd_sf"/>
</dbReference>
<dbReference type="PRINTS" id="PR00420">
    <property type="entry name" value="RNGMNOXGNASE"/>
</dbReference>
<dbReference type="InterPro" id="IPR050407">
    <property type="entry name" value="Geranylgeranyl_reductase"/>
</dbReference>
<name>A0A3P1CJJ2_9BACT</name>
<keyword evidence="2" id="KW-1185">Reference proteome</keyword>
<dbReference type="Proteomes" id="UP000274271">
    <property type="component" value="Unassembled WGS sequence"/>
</dbReference>
<dbReference type="PANTHER" id="PTHR42685">
    <property type="entry name" value="GERANYLGERANYL DIPHOSPHATE REDUCTASE"/>
    <property type="match status" value="1"/>
</dbReference>
<dbReference type="Gene3D" id="3.50.50.60">
    <property type="entry name" value="FAD/NAD(P)-binding domain"/>
    <property type="match status" value="1"/>
</dbReference>
<dbReference type="AlphaFoldDB" id="A0A3P1CJJ2"/>
<dbReference type="SUPFAM" id="SSF51905">
    <property type="entry name" value="FAD/NAD(P)-binding domain"/>
    <property type="match status" value="1"/>
</dbReference>
<dbReference type="RefSeq" id="WP_124907410.1">
    <property type="nucleotide sequence ID" value="NZ_RQJP01000003.1"/>
</dbReference>
<comment type="caution">
    <text evidence="1">The sequence shown here is derived from an EMBL/GenBank/DDBJ whole genome shotgun (WGS) entry which is preliminary data.</text>
</comment>
<dbReference type="EMBL" id="RQJP01000003">
    <property type="protein sequence ID" value="RRB13512.1"/>
    <property type="molecule type" value="Genomic_DNA"/>
</dbReference>
<evidence type="ECO:0000313" key="1">
    <source>
        <dbReference type="EMBL" id="RRB13512.1"/>
    </source>
</evidence>
<dbReference type="PANTHER" id="PTHR42685:SF22">
    <property type="entry name" value="CONDITIONED MEDIUM FACTOR RECEPTOR 1"/>
    <property type="match status" value="1"/>
</dbReference>